<organism evidence="1">
    <name type="scientific">Streptoalloteichus sp. ATCC 53650</name>
    <dbReference type="NCBI Taxonomy" id="756733"/>
    <lineage>
        <taxon>Bacteria</taxon>
        <taxon>Bacillati</taxon>
        <taxon>Actinomycetota</taxon>
        <taxon>Actinomycetes</taxon>
        <taxon>Pseudonocardiales</taxon>
        <taxon>Pseudonocardiaceae</taxon>
        <taxon>Streptoalloteichus</taxon>
    </lineage>
</organism>
<sequence>MAAEESEVETEFPQRIGRTAKRVLALEGYTKYEHLTKTTAKDLLKIHGMGKKGITILREELSSRGLAFADES</sequence>
<dbReference type="SUPFAM" id="SSF47789">
    <property type="entry name" value="C-terminal domain of RNA polymerase alpha subunit"/>
    <property type="match status" value="1"/>
</dbReference>
<evidence type="ECO:0008006" key="2">
    <source>
        <dbReference type="Google" id="ProtNLM"/>
    </source>
</evidence>
<accession>K4PC40</accession>
<evidence type="ECO:0000313" key="1">
    <source>
        <dbReference type="EMBL" id="AFV52166.1"/>
    </source>
</evidence>
<dbReference type="AlphaFoldDB" id="K4PC40"/>
<dbReference type="Gene3D" id="1.10.150.20">
    <property type="entry name" value="5' to 3' exonuclease, C-terminal subdomain"/>
    <property type="match status" value="1"/>
</dbReference>
<protein>
    <recommendedName>
        <fullName evidence="2">DNA-binding protein</fullName>
    </recommendedName>
</protein>
<dbReference type="EMBL" id="JX679499">
    <property type="protein sequence ID" value="AFV52166.1"/>
    <property type="molecule type" value="Genomic_DNA"/>
</dbReference>
<proteinExistence type="predicted"/>
<name>K4PC40_9PSEU</name>
<reference evidence="1" key="1">
    <citation type="journal article" date="2013" name="Proc. Natl. Acad. Sci. U.S.A.">
        <title>A new member of the 4-methylideneimidazole-5-one-containing aminomutase family from the enediyne kedarcidin biosynthetic pathway.</title>
        <authorList>
            <person name="Huang S.X."/>
            <person name="Lohman J.R."/>
            <person name="Huang T."/>
            <person name="Shen B."/>
        </authorList>
    </citation>
    <scope>NUCLEOTIDE SEQUENCE</scope>
    <source>
        <strain evidence="1">ATCC 53650</strain>
    </source>
</reference>